<evidence type="ECO:0000313" key="1">
    <source>
        <dbReference type="EMBL" id="GBM01654.1"/>
    </source>
</evidence>
<keyword evidence="2" id="KW-1185">Reference proteome</keyword>
<dbReference type="Proteomes" id="UP000499080">
    <property type="component" value="Unassembled WGS sequence"/>
</dbReference>
<proteinExistence type="predicted"/>
<evidence type="ECO:0000313" key="2">
    <source>
        <dbReference type="Proteomes" id="UP000499080"/>
    </source>
</evidence>
<dbReference type="AlphaFoldDB" id="A0A4Y2CCE4"/>
<organism evidence="1 2">
    <name type="scientific">Araneus ventricosus</name>
    <name type="common">Orbweaver spider</name>
    <name type="synonym">Epeira ventricosa</name>
    <dbReference type="NCBI Taxonomy" id="182803"/>
    <lineage>
        <taxon>Eukaryota</taxon>
        <taxon>Metazoa</taxon>
        <taxon>Ecdysozoa</taxon>
        <taxon>Arthropoda</taxon>
        <taxon>Chelicerata</taxon>
        <taxon>Arachnida</taxon>
        <taxon>Araneae</taxon>
        <taxon>Araneomorphae</taxon>
        <taxon>Entelegynae</taxon>
        <taxon>Araneoidea</taxon>
        <taxon>Araneidae</taxon>
        <taxon>Araneus</taxon>
    </lineage>
</organism>
<sequence length="104" mass="11964">MLISSQKSSPPQMPAECQIFWEESVRRLLEAYIMLDIHGHSTPKPVVRVENLSELKQKVVYPICPDIHWKGVILGVRGALRKSETTRVGDRNDRWVNLRGVERS</sequence>
<reference evidence="1 2" key="1">
    <citation type="journal article" date="2019" name="Sci. Rep.">
        <title>Orb-weaving spider Araneus ventricosus genome elucidates the spidroin gene catalogue.</title>
        <authorList>
            <person name="Kono N."/>
            <person name="Nakamura H."/>
            <person name="Ohtoshi R."/>
            <person name="Moran D.A.P."/>
            <person name="Shinohara A."/>
            <person name="Yoshida Y."/>
            <person name="Fujiwara M."/>
            <person name="Mori M."/>
            <person name="Tomita M."/>
            <person name="Arakawa K."/>
        </authorList>
    </citation>
    <scope>NUCLEOTIDE SEQUENCE [LARGE SCALE GENOMIC DNA]</scope>
</reference>
<gene>
    <name evidence="1" type="ORF">AVEN_271917_1</name>
</gene>
<protein>
    <submittedName>
        <fullName evidence="1">Uncharacterized protein</fullName>
    </submittedName>
</protein>
<comment type="caution">
    <text evidence="1">The sequence shown here is derived from an EMBL/GenBank/DDBJ whole genome shotgun (WGS) entry which is preliminary data.</text>
</comment>
<dbReference type="EMBL" id="BGPR01000172">
    <property type="protein sequence ID" value="GBM01654.1"/>
    <property type="molecule type" value="Genomic_DNA"/>
</dbReference>
<accession>A0A4Y2CCE4</accession>
<name>A0A4Y2CCE4_ARAVE</name>